<organism evidence="1 2">
    <name type="scientific">Plasmodium ovale wallikeri</name>
    <dbReference type="NCBI Taxonomy" id="864142"/>
    <lineage>
        <taxon>Eukaryota</taxon>
        <taxon>Sar</taxon>
        <taxon>Alveolata</taxon>
        <taxon>Apicomplexa</taxon>
        <taxon>Aconoidasida</taxon>
        <taxon>Haemosporida</taxon>
        <taxon>Plasmodiidae</taxon>
        <taxon>Plasmodium</taxon>
        <taxon>Plasmodium (Plasmodium)</taxon>
    </lineage>
</organism>
<evidence type="ECO:0000313" key="2">
    <source>
        <dbReference type="Proteomes" id="UP000078550"/>
    </source>
</evidence>
<dbReference type="AlphaFoldDB" id="A0A1A9AGY5"/>
<gene>
    <name evidence="1" type="ORF">POVWA2_067900</name>
</gene>
<evidence type="ECO:0000313" key="1">
    <source>
        <dbReference type="EMBL" id="SBT55428.1"/>
    </source>
</evidence>
<protein>
    <submittedName>
        <fullName evidence="1">PIR Superfamily Protein</fullName>
    </submittedName>
</protein>
<accession>A0A1A9AGY5</accession>
<dbReference type="Proteomes" id="UP000078550">
    <property type="component" value="Unassembled WGS sequence"/>
</dbReference>
<dbReference type="EMBL" id="FLRE01000868">
    <property type="protein sequence ID" value="SBT55428.1"/>
    <property type="molecule type" value="Genomic_DNA"/>
</dbReference>
<name>A0A1A9AGY5_PLAOA</name>
<proteinExistence type="predicted"/>
<sequence>MKTLFTADPIGSTNTFPLAFPLDCFTPLGTYLNLKILKKKSVWNNFDEEENESLLNNPENDEIYLDNTPYHITYHSV</sequence>
<reference evidence="2" key="1">
    <citation type="submission" date="2016-05" db="EMBL/GenBank/DDBJ databases">
        <authorList>
            <person name="Naeem Raeece"/>
        </authorList>
    </citation>
    <scope>NUCLEOTIDE SEQUENCE [LARGE SCALE GENOMIC DNA]</scope>
</reference>